<dbReference type="Pfam" id="PF03446">
    <property type="entry name" value="NAD_binding_2"/>
    <property type="match status" value="1"/>
</dbReference>
<feature type="active site" evidence="8">
    <location>
        <position position="186"/>
    </location>
</feature>
<evidence type="ECO:0000259" key="10">
    <source>
        <dbReference type="Pfam" id="PF14833"/>
    </source>
</evidence>
<dbReference type="InterPro" id="IPR015815">
    <property type="entry name" value="HIBADH-related"/>
</dbReference>
<dbReference type="PROSITE" id="PS00895">
    <property type="entry name" value="3_HYDROXYISOBUT_DH"/>
    <property type="match status" value="1"/>
</dbReference>
<dbReference type="PANTHER" id="PTHR22981:SF7">
    <property type="entry name" value="3-HYDROXYISOBUTYRATE DEHYDROGENASE, MITOCHONDRIAL"/>
    <property type="match status" value="1"/>
</dbReference>
<reference evidence="11" key="1">
    <citation type="submission" date="2019-11" db="EMBL/GenBank/DDBJ databases">
        <title>Bipolaris sorokiniana Genome sequencing.</title>
        <authorList>
            <person name="Wang H."/>
        </authorList>
    </citation>
    <scope>NUCLEOTIDE SEQUENCE</scope>
</reference>
<feature type="domain" description="3-hydroxyisobutyrate dehydrogenase-like NAD-binding" evidence="10">
    <location>
        <begin position="180"/>
        <end position="307"/>
    </location>
</feature>
<dbReference type="PIRSF" id="PIRSF000103">
    <property type="entry name" value="HIBADH"/>
    <property type="match status" value="1"/>
</dbReference>
<feature type="domain" description="6-phosphogluconate dehydrogenase NADP-binding" evidence="9">
    <location>
        <begin position="9"/>
        <end position="177"/>
    </location>
</feature>
<comment type="catalytic activity">
    <reaction evidence="7">
        <text>3-hydroxy-2-methylpropanoate + NAD(+) = 2-methyl-3-oxopropanoate + NADH + H(+)</text>
        <dbReference type="Rhea" id="RHEA:17681"/>
        <dbReference type="ChEBI" id="CHEBI:11805"/>
        <dbReference type="ChEBI" id="CHEBI:15378"/>
        <dbReference type="ChEBI" id="CHEBI:57540"/>
        <dbReference type="ChEBI" id="CHEBI:57700"/>
        <dbReference type="ChEBI" id="CHEBI:57945"/>
        <dbReference type="EC" id="1.1.1.31"/>
    </reaction>
</comment>
<keyword evidence="4" id="KW-0101">Branched-chain amino acid catabolism</keyword>
<evidence type="ECO:0000256" key="1">
    <source>
        <dbReference type="ARBA" id="ARBA00005109"/>
    </source>
</evidence>
<dbReference type="GO" id="GO:0050661">
    <property type="term" value="F:NADP binding"/>
    <property type="evidence" value="ECO:0007669"/>
    <property type="project" value="InterPro"/>
</dbReference>
<dbReference type="InterPro" id="IPR036291">
    <property type="entry name" value="NAD(P)-bd_dom_sf"/>
</dbReference>
<accession>A0A8H6DQK0</accession>
<dbReference type="GO" id="GO:0006574">
    <property type="term" value="P:L-valine catabolic process"/>
    <property type="evidence" value="ECO:0007669"/>
    <property type="project" value="TreeGrafter"/>
</dbReference>
<proteinExistence type="inferred from homology"/>
<dbReference type="GO" id="GO:0005739">
    <property type="term" value="C:mitochondrion"/>
    <property type="evidence" value="ECO:0007669"/>
    <property type="project" value="TreeGrafter"/>
</dbReference>
<protein>
    <recommendedName>
        <fullName evidence="3">3-hydroxyisobutyrate dehydrogenase</fullName>
        <ecNumber evidence="3">1.1.1.31</ecNumber>
    </recommendedName>
</protein>
<organism evidence="11 12">
    <name type="scientific">Cochliobolus sativus</name>
    <name type="common">Common root rot and spot blotch fungus</name>
    <name type="synonym">Bipolaris sorokiniana</name>
    <dbReference type="NCBI Taxonomy" id="45130"/>
    <lineage>
        <taxon>Eukaryota</taxon>
        <taxon>Fungi</taxon>
        <taxon>Dikarya</taxon>
        <taxon>Ascomycota</taxon>
        <taxon>Pezizomycotina</taxon>
        <taxon>Dothideomycetes</taxon>
        <taxon>Pleosporomycetidae</taxon>
        <taxon>Pleosporales</taxon>
        <taxon>Pleosporineae</taxon>
        <taxon>Pleosporaceae</taxon>
        <taxon>Bipolaris</taxon>
    </lineage>
</organism>
<dbReference type="EMBL" id="WNKQ01000029">
    <property type="protein sequence ID" value="KAF5844128.1"/>
    <property type="molecule type" value="Genomic_DNA"/>
</dbReference>
<dbReference type="Gene3D" id="3.40.50.720">
    <property type="entry name" value="NAD(P)-binding Rossmann-like Domain"/>
    <property type="match status" value="1"/>
</dbReference>
<dbReference type="InterPro" id="IPR002204">
    <property type="entry name" value="3-OH-isobutyrate_DH-rel_CS"/>
</dbReference>
<gene>
    <name evidence="11" type="ORF">GGP41_001045</name>
</gene>
<evidence type="ECO:0000259" key="9">
    <source>
        <dbReference type="Pfam" id="PF03446"/>
    </source>
</evidence>
<dbReference type="SUPFAM" id="SSF51735">
    <property type="entry name" value="NAD(P)-binding Rossmann-fold domains"/>
    <property type="match status" value="1"/>
</dbReference>
<dbReference type="InterPro" id="IPR013328">
    <property type="entry name" value="6PGD_dom2"/>
</dbReference>
<dbReference type="PANTHER" id="PTHR22981">
    <property type="entry name" value="3-HYDROXYISOBUTYRATE DEHYDROGENASE-RELATED"/>
    <property type="match status" value="1"/>
</dbReference>
<dbReference type="SUPFAM" id="SSF48179">
    <property type="entry name" value="6-phosphogluconate dehydrogenase C-terminal domain-like"/>
    <property type="match status" value="1"/>
</dbReference>
<dbReference type="GO" id="GO:0051287">
    <property type="term" value="F:NAD binding"/>
    <property type="evidence" value="ECO:0007669"/>
    <property type="project" value="InterPro"/>
</dbReference>
<dbReference type="InterPro" id="IPR008927">
    <property type="entry name" value="6-PGluconate_DH-like_C_sf"/>
</dbReference>
<evidence type="ECO:0000313" key="12">
    <source>
        <dbReference type="Proteomes" id="UP000624244"/>
    </source>
</evidence>
<dbReference type="OMA" id="KPRRDEF"/>
<evidence type="ECO:0000256" key="5">
    <source>
        <dbReference type="ARBA" id="ARBA00023002"/>
    </source>
</evidence>
<keyword evidence="6" id="KW-0520">NAD</keyword>
<dbReference type="AlphaFoldDB" id="A0A8H6DQK0"/>
<dbReference type="GO" id="GO:0008442">
    <property type="term" value="F:3-hydroxyisobutyrate dehydrogenase activity"/>
    <property type="evidence" value="ECO:0007669"/>
    <property type="project" value="UniProtKB-EC"/>
</dbReference>
<dbReference type="InterPro" id="IPR006115">
    <property type="entry name" value="6PGDH_NADP-bd"/>
</dbReference>
<dbReference type="Proteomes" id="UP000624244">
    <property type="component" value="Unassembled WGS sequence"/>
</dbReference>
<evidence type="ECO:0000256" key="4">
    <source>
        <dbReference type="ARBA" id="ARBA00022456"/>
    </source>
</evidence>
<comment type="similarity">
    <text evidence="2">Belongs to the HIBADH-related family. 3-hydroxyisobutyrate dehydrogenase subfamily.</text>
</comment>
<evidence type="ECO:0000256" key="2">
    <source>
        <dbReference type="ARBA" id="ARBA00006013"/>
    </source>
</evidence>
<name>A0A8H6DQK0_COCSA</name>
<comment type="pathway">
    <text evidence="1">Amino-acid degradation; L-valine degradation.</text>
</comment>
<comment type="caution">
    <text evidence="11">The sequence shown here is derived from an EMBL/GenBank/DDBJ whole genome shotgun (WGS) entry which is preliminary data.</text>
</comment>
<evidence type="ECO:0000313" key="11">
    <source>
        <dbReference type="EMBL" id="KAF5844128.1"/>
    </source>
</evidence>
<keyword evidence="5" id="KW-0560">Oxidoreductase</keyword>
<evidence type="ECO:0000256" key="6">
    <source>
        <dbReference type="ARBA" id="ARBA00023027"/>
    </source>
</evidence>
<evidence type="ECO:0000256" key="8">
    <source>
        <dbReference type="PIRSR" id="PIRSR000103-1"/>
    </source>
</evidence>
<dbReference type="InterPro" id="IPR029154">
    <property type="entry name" value="HIBADH-like_NADP-bd"/>
</dbReference>
<dbReference type="EC" id="1.1.1.31" evidence="3"/>
<dbReference type="Gene3D" id="1.10.1040.10">
    <property type="entry name" value="N-(1-d-carboxylethyl)-l-norvaline Dehydrogenase, domain 2"/>
    <property type="match status" value="1"/>
</dbReference>
<evidence type="ECO:0000256" key="3">
    <source>
        <dbReference type="ARBA" id="ARBA00012991"/>
    </source>
</evidence>
<dbReference type="Pfam" id="PF14833">
    <property type="entry name" value="NAD_binding_11"/>
    <property type="match status" value="1"/>
</dbReference>
<sequence>MTSATEVSYGFIGLGQMGYGMAQNLRRKTHPASRFIICELDAHRRNQFMEETEGVVEVADTPAAVAEQSDVIITMLPKGAHVLDVFTNLSTGLLSIPKKTTATCFIDCSTIDVETSLQVKEKVFERQAGTFIDAPVSGGPNGARAGALTIMVGGPENAYATALSVLQTFGRSVFHCGPSGAGLATKFINNYLSAITTIGTCEAMNIGLKYGLDPKVLAGVINSSSGRNYNSLEQNPVQGVTPGAASENNFEGGFSVELSKGVLEMSVSLAHQVKAQTLMDEIILRVYTKAVNDSRTAGKDSRSVFKLFIDGDA</sequence>
<evidence type="ECO:0000256" key="7">
    <source>
        <dbReference type="ARBA" id="ARBA00049197"/>
    </source>
</evidence>